<dbReference type="RefSeq" id="WP_010526578.1">
    <property type="nucleotide sequence ID" value="NZ_AFSL01000012.1"/>
</dbReference>
<dbReference type="EMBL" id="FONA01000020">
    <property type="protein sequence ID" value="SFE84587.1"/>
    <property type="molecule type" value="Genomic_DNA"/>
</dbReference>
<dbReference type="InterPro" id="IPR041652">
    <property type="entry name" value="DUF5616"/>
</dbReference>
<protein>
    <recommendedName>
        <fullName evidence="5">DUF434 domain-containing protein</fullName>
    </recommendedName>
</protein>
<dbReference type="InParanoid" id="A0A1I2DVV3"/>
<dbReference type="Pfam" id="PF18481">
    <property type="entry name" value="DUF5616"/>
    <property type="match status" value="1"/>
</dbReference>
<feature type="domain" description="DUF5616" evidence="2">
    <location>
        <begin position="87"/>
        <end position="223"/>
    </location>
</feature>
<keyword evidence="4" id="KW-1185">Reference proteome</keyword>
<name>A0A1I2DVV3_9BACT</name>
<feature type="domain" description="DUF434" evidence="1">
    <location>
        <begin position="28"/>
        <end position="78"/>
    </location>
</feature>
<evidence type="ECO:0000313" key="4">
    <source>
        <dbReference type="Proteomes" id="UP000181976"/>
    </source>
</evidence>
<dbReference type="PANTHER" id="PTHR42252:SF1">
    <property type="entry name" value="DUF434 DOMAIN-CONTAINING PROTEIN"/>
    <property type="match status" value="1"/>
</dbReference>
<evidence type="ECO:0000259" key="1">
    <source>
        <dbReference type="Pfam" id="PF04256"/>
    </source>
</evidence>
<dbReference type="OrthoDB" id="5372493at2"/>
<dbReference type="InterPro" id="IPR007368">
    <property type="entry name" value="DUF434"/>
</dbReference>
<proteinExistence type="predicted"/>
<organism evidence="3 4">
    <name type="scientific">Thermophagus xiamenensis</name>
    <dbReference type="NCBI Taxonomy" id="385682"/>
    <lineage>
        <taxon>Bacteria</taxon>
        <taxon>Pseudomonadati</taxon>
        <taxon>Bacteroidota</taxon>
        <taxon>Bacteroidia</taxon>
        <taxon>Marinilabiliales</taxon>
        <taxon>Marinilabiliaceae</taxon>
        <taxon>Thermophagus</taxon>
    </lineage>
</organism>
<dbReference type="STRING" id="385682.SAMN05444380_12046"/>
<sequence length="248" mass="28330">MSPDNRKHRGPGPRDHLLFTEEQIEIMSKAAKDYCWLLDKHYAAKAALKLVGDHYKLRERQRTALDKACQPRELVERVAAGELTSPDMLKNQPVIIDGFNLLIIMEAILSGAPVFKGRDGLIRDISGLHGSYRKISETPVAIALIAQFFRQYNAHSVLWVFDKPVSNSGRLAKLVEEVGCQNNIQWQTRLADQTDNKVAEANKIVISSDSQILARCNQWFNLISFFLENRVIKVPWLIDIWNHDRAER</sequence>
<evidence type="ECO:0008006" key="5">
    <source>
        <dbReference type="Google" id="ProtNLM"/>
    </source>
</evidence>
<evidence type="ECO:0000259" key="2">
    <source>
        <dbReference type="Pfam" id="PF18481"/>
    </source>
</evidence>
<dbReference type="Pfam" id="PF04256">
    <property type="entry name" value="DUF434"/>
    <property type="match status" value="1"/>
</dbReference>
<gene>
    <name evidence="3" type="ORF">SAMN05444380_12046</name>
</gene>
<dbReference type="eggNOG" id="COG2454">
    <property type="taxonomic scope" value="Bacteria"/>
</dbReference>
<dbReference type="Proteomes" id="UP000181976">
    <property type="component" value="Unassembled WGS sequence"/>
</dbReference>
<reference evidence="3 4" key="1">
    <citation type="submission" date="2016-10" db="EMBL/GenBank/DDBJ databases">
        <authorList>
            <person name="de Groot N.N."/>
        </authorList>
    </citation>
    <scope>NUCLEOTIDE SEQUENCE [LARGE SCALE GENOMIC DNA]</scope>
    <source>
        <strain evidence="3 4">DSM 19012</strain>
    </source>
</reference>
<dbReference type="PANTHER" id="PTHR42252">
    <property type="entry name" value="DUF5616 DOMAIN-CONTAINING PROTEIN"/>
    <property type="match status" value="1"/>
</dbReference>
<evidence type="ECO:0000313" key="3">
    <source>
        <dbReference type="EMBL" id="SFE84587.1"/>
    </source>
</evidence>
<accession>A0A1I2DVV3</accession>
<dbReference type="AlphaFoldDB" id="A0A1I2DVV3"/>